<dbReference type="PaxDb" id="269797-Mbar_A2972"/>
<evidence type="ECO:0000313" key="1">
    <source>
        <dbReference type="EMBL" id="AAZ71867.1"/>
    </source>
</evidence>
<sequence length="176" mass="20745">MYNSWNNLKTSKIENYILSILVRLHMFLPVDEKQFKFWVLRRNGLPNINIAKQFRISRQAVSRALLSMDKRIEETLLEMASANRIEVDKLDSKKGILFGRSIPFKVNAIIFVSAKHGMQVWYEHEGECGSCERYRECIELLWDFAEEMNLKLQSTEDPTKLADELFRKLKELVEQT</sequence>
<protein>
    <submittedName>
        <fullName evidence="1">Uncharacterized protein</fullName>
    </submittedName>
</protein>
<proteinExistence type="predicted"/>
<dbReference type="AlphaFoldDB" id="Q467S5"/>
<dbReference type="EMBL" id="CP000099">
    <property type="protein sequence ID" value="AAZ71867.1"/>
    <property type="molecule type" value="Genomic_DNA"/>
</dbReference>
<name>Q467S5_METBF</name>
<dbReference type="HOGENOM" id="CLU_149766_0_0_2"/>
<dbReference type="eggNOG" id="arCOG04915">
    <property type="taxonomic scope" value="Archaea"/>
</dbReference>
<accession>Q467S5</accession>
<gene>
    <name evidence="1" type="ordered locus">Mbar_A2972</name>
</gene>
<organism evidence="1">
    <name type="scientific">Methanosarcina barkeri (strain Fusaro / DSM 804)</name>
    <dbReference type="NCBI Taxonomy" id="269797"/>
    <lineage>
        <taxon>Archaea</taxon>
        <taxon>Methanobacteriati</taxon>
        <taxon>Methanobacteriota</taxon>
        <taxon>Stenosarchaea group</taxon>
        <taxon>Methanomicrobia</taxon>
        <taxon>Methanosarcinales</taxon>
        <taxon>Methanosarcinaceae</taxon>
        <taxon>Methanosarcina</taxon>
    </lineage>
</organism>
<reference evidence="1" key="1">
    <citation type="submission" date="2006-06" db="EMBL/GenBank/DDBJ databases">
        <title>Complete sequence of chromosome 1 of Methanosarcina barkeri str. fusaro.</title>
        <authorList>
            <person name="Copeland A."/>
            <person name="Lucas S."/>
            <person name="Lapidus A."/>
            <person name="Barry K."/>
            <person name="Detter J.C."/>
            <person name="Glavina T."/>
            <person name="Hammon N."/>
            <person name="Israni S."/>
            <person name="Pitluck S."/>
            <person name="Goodwin L.A."/>
            <person name="Saunders E.H."/>
            <person name="Schmutz J."/>
            <person name="Larimer F."/>
            <person name="Land M."/>
            <person name="Anderson I."/>
            <person name="Richardson P."/>
        </authorList>
    </citation>
    <scope>NUCLEOTIDE SEQUENCE</scope>
    <source>
        <strain evidence="1">Fusaro</strain>
    </source>
</reference>
<dbReference type="KEGG" id="mba:Mbar_A2972"/>